<dbReference type="AlphaFoldDB" id="A0A0N1PHI7"/>
<dbReference type="PROSITE" id="PS00640">
    <property type="entry name" value="THIOL_PROTEASE_ASN"/>
    <property type="match status" value="1"/>
</dbReference>
<dbReference type="Gene3D" id="3.90.70.10">
    <property type="entry name" value="Cysteine proteinases"/>
    <property type="match status" value="1"/>
</dbReference>
<proteinExistence type="inferred from homology"/>
<dbReference type="InterPro" id="IPR013201">
    <property type="entry name" value="Prot_inhib_I29"/>
</dbReference>
<keyword evidence="5" id="KW-1133">Transmembrane helix</keyword>
<keyword evidence="4" id="KW-0788">Thiol protease</keyword>
<keyword evidence="3" id="KW-0378">Hydrolase</keyword>
<evidence type="ECO:0000259" key="7">
    <source>
        <dbReference type="SMART" id="SM00848"/>
    </source>
</evidence>
<dbReference type="SUPFAM" id="SSF54001">
    <property type="entry name" value="Cysteine proteinases"/>
    <property type="match status" value="1"/>
</dbReference>
<gene>
    <name evidence="8" type="ORF">RR46_00814</name>
</gene>
<sequence length="347" mass="38910">MAALSTVAPLDSSGTKMTFLVGLLLTIVGVGAMSVNLVQDEWNTFKLRHGKKYDPVEDSYRMQIFMRKRHFIEQHNQRYLRGETTYYMRTNQFSDYYESEINKYLYGFNMTDYLLYAKKGATFIRPTHSVPDSINWVSRGAVTPVKNQYHCACCWAFSATGAMEGQVYLSRNKLVSLSEQNLVDCASRGDGCSSSSNMLAAFTYIAENQGIDTEITYPYYGRKLRCAFKNDTVGAKSAGYTTIMDGSEEVLQEAVATQGPIAVGFNAALESFREYSGGIYNDDRCIGNDLNHAMLLVGYETEHGQDYWLLKNSWGTTWGLNGYVKIARNKDNLCGIATAASYPNIKL</sequence>
<evidence type="ECO:0000256" key="2">
    <source>
        <dbReference type="ARBA" id="ARBA00022670"/>
    </source>
</evidence>
<dbReference type="InterPro" id="IPR039417">
    <property type="entry name" value="Peptidase_C1A_papain-like"/>
</dbReference>
<dbReference type="FunFam" id="3.90.70.10:FF:000006">
    <property type="entry name" value="Cathepsin S"/>
    <property type="match status" value="1"/>
</dbReference>
<keyword evidence="5" id="KW-0472">Membrane</keyword>
<dbReference type="InterPro" id="IPR038765">
    <property type="entry name" value="Papain-like_cys_pep_sf"/>
</dbReference>
<evidence type="ECO:0000256" key="3">
    <source>
        <dbReference type="ARBA" id="ARBA00022801"/>
    </source>
</evidence>
<name>A0A0N1PHI7_PAPXU</name>
<dbReference type="STRING" id="66420.A0A0N1PHI7"/>
<dbReference type="InterPro" id="IPR000668">
    <property type="entry name" value="Peptidase_C1A_C"/>
</dbReference>
<keyword evidence="5" id="KW-0812">Transmembrane</keyword>
<dbReference type="SMART" id="SM00645">
    <property type="entry name" value="Pept_C1"/>
    <property type="match status" value="1"/>
</dbReference>
<dbReference type="PRINTS" id="PR00705">
    <property type="entry name" value="PAPAIN"/>
</dbReference>
<evidence type="ECO:0000313" key="8">
    <source>
        <dbReference type="EMBL" id="KPJ05819.1"/>
    </source>
</evidence>
<feature type="domain" description="Cathepsin propeptide inhibitor" evidence="7">
    <location>
        <begin position="42"/>
        <end position="101"/>
    </location>
</feature>
<protein>
    <submittedName>
        <fullName evidence="8">Cathepsin L</fullName>
    </submittedName>
</protein>
<evidence type="ECO:0000313" key="9">
    <source>
        <dbReference type="Proteomes" id="UP000053268"/>
    </source>
</evidence>
<dbReference type="Pfam" id="PF00112">
    <property type="entry name" value="Peptidase_C1"/>
    <property type="match status" value="1"/>
</dbReference>
<dbReference type="SMART" id="SM00848">
    <property type="entry name" value="Inhibitor_I29"/>
    <property type="match status" value="1"/>
</dbReference>
<evidence type="ECO:0000256" key="5">
    <source>
        <dbReference type="SAM" id="Phobius"/>
    </source>
</evidence>
<dbReference type="InterPro" id="IPR013128">
    <property type="entry name" value="Peptidase_C1A"/>
</dbReference>
<dbReference type="GO" id="GO:0006508">
    <property type="term" value="P:proteolysis"/>
    <property type="evidence" value="ECO:0007669"/>
    <property type="project" value="UniProtKB-KW"/>
</dbReference>
<reference evidence="8 9" key="1">
    <citation type="journal article" date="2015" name="Nat. Commun.">
        <title>Outbred genome sequencing and CRISPR/Cas9 gene editing in butterflies.</title>
        <authorList>
            <person name="Li X."/>
            <person name="Fan D."/>
            <person name="Zhang W."/>
            <person name="Liu G."/>
            <person name="Zhang L."/>
            <person name="Zhao L."/>
            <person name="Fang X."/>
            <person name="Chen L."/>
            <person name="Dong Y."/>
            <person name="Chen Y."/>
            <person name="Ding Y."/>
            <person name="Zhao R."/>
            <person name="Feng M."/>
            <person name="Zhu Y."/>
            <person name="Feng Y."/>
            <person name="Jiang X."/>
            <person name="Zhu D."/>
            <person name="Xiang H."/>
            <person name="Feng X."/>
            <person name="Li S."/>
            <person name="Wang J."/>
            <person name="Zhang G."/>
            <person name="Kronforst M.R."/>
            <person name="Wang W."/>
        </authorList>
    </citation>
    <scope>NUCLEOTIDE SEQUENCE [LARGE SCALE GENOMIC DNA]</scope>
    <source>
        <strain evidence="8">Ya'a_city_454_Px</strain>
        <tissue evidence="8">Whole body</tissue>
    </source>
</reference>
<accession>A0A0N1PHI7</accession>
<dbReference type="Pfam" id="PF08246">
    <property type="entry name" value="Inhibitor_I29"/>
    <property type="match status" value="1"/>
</dbReference>
<keyword evidence="2" id="KW-0645">Protease</keyword>
<dbReference type="CDD" id="cd02248">
    <property type="entry name" value="Peptidase_C1A"/>
    <property type="match status" value="1"/>
</dbReference>
<feature type="domain" description="Peptidase C1A papain C-terminal" evidence="6">
    <location>
        <begin position="130"/>
        <end position="344"/>
    </location>
</feature>
<comment type="similarity">
    <text evidence="1">Belongs to the peptidase C1 family.</text>
</comment>
<evidence type="ECO:0000256" key="1">
    <source>
        <dbReference type="ARBA" id="ARBA00008455"/>
    </source>
</evidence>
<evidence type="ECO:0000259" key="6">
    <source>
        <dbReference type="SMART" id="SM00645"/>
    </source>
</evidence>
<evidence type="ECO:0000256" key="4">
    <source>
        <dbReference type="ARBA" id="ARBA00022807"/>
    </source>
</evidence>
<keyword evidence="9" id="KW-1185">Reference proteome</keyword>
<dbReference type="Proteomes" id="UP000053268">
    <property type="component" value="Unassembled WGS sequence"/>
</dbReference>
<feature type="transmembrane region" description="Helical" evidence="5">
    <location>
        <begin position="17"/>
        <end position="38"/>
    </location>
</feature>
<organism evidence="8 9">
    <name type="scientific">Papilio xuthus</name>
    <name type="common">Asian swallowtail butterfly</name>
    <dbReference type="NCBI Taxonomy" id="66420"/>
    <lineage>
        <taxon>Eukaryota</taxon>
        <taxon>Metazoa</taxon>
        <taxon>Ecdysozoa</taxon>
        <taxon>Arthropoda</taxon>
        <taxon>Hexapoda</taxon>
        <taxon>Insecta</taxon>
        <taxon>Pterygota</taxon>
        <taxon>Neoptera</taxon>
        <taxon>Endopterygota</taxon>
        <taxon>Lepidoptera</taxon>
        <taxon>Glossata</taxon>
        <taxon>Ditrysia</taxon>
        <taxon>Papilionoidea</taxon>
        <taxon>Papilionidae</taxon>
        <taxon>Papilioninae</taxon>
        <taxon>Papilio</taxon>
    </lineage>
</organism>
<dbReference type="InterPro" id="IPR025661">
    <property type="entry name" value="Pept_asp_AS"/>
</dbReference>
<dbReference type="PANTHER" id="PTHR12411">
    <property type="entry name" value="CYSTEINE PROTEASE FAMILY C1-RELATED"/>
    <property type="match status" value="1"/>
</dbReference>
<dbReference type="EMBL" id="KQ458557">
    <property type="protein sequence ID" value="KPJ05819.1"/>
    <property type="molecule type" value="Genomic_DNA"/>
</dbReference>
<dbReference type="GO" id="GO:0008234">
    <property type="term" value="F:cysteine-type peptidase activity"/>
    <property type="evidence" value="ECO:0007669"/>
    <property type="project" value="UniProtKB-KW"/>
</dbReference>